<keyword evidence="8" id="KW-1003">Cell membrane</keyword>
<organism evidence="9 10">
    <name type="scientific">Paenibacillus turicensis</name>
    <dbReference type="NCBI Taxonomy" id="160487"/>
    <lineage>
        <taxon>Bacteria</taxon>
        <taxon>Bacillati</taxon>
        <taxon>Bacillota</taxon>
        <taxon>Bacilli</taxon>
        <taxon>Bacillales</taxon>
        <taxon>Paenibacillaceae</taxon>
        <taxon>Paenibacillus</taxon>
    </lineage>
</organism>
<keyword evidence="6 8" id="KW-0472">Membrane</keyword>
<dbReference type="InterPro" id="IPR044878">
    <property type="entry name" value="UbiA_sf"/>
</dbReference>
<dbReference type="HAMAP" id="MF_00154">
    <property type="entry name" value="CyoE_CtaB"/>
    <property type="match status" value="1"/>
</dbReference>
<feature type="transmembrane region" description="Helical" evidence="8">
    <location>
        <begin position="40"/>
        <end position="60"/>
    </location>
</feature>
<evidence type="ECO:0000256" key="8">
    <source>
        <dbReference type="HAMAP-Rule" id="MF_00154"/>
    </source>
</evidence>
<evidence type="ECO:0000256" key="3">
    <source>
        <dbReference type="ARBA" id="ARBA00022692"/>
    </source>
</evidence>
<dbReference type="EMBL" id="JAGGKG010000009">
    <property type="protein sequence ID" value="MBP1905588.1"/>
    <property type="molecule type" value="Genomic_DNA"/>
</dbReference>
<evidence type="ECO:0000256" key="7">
    <source>
        <dbReference type="ARBA" id="ARBA00047690"/>
    </source>
</evidence>
<feature type="transmembrane region" description="Helical" evidence="8">
    <location>
        <begin position="235"/>
        <end position="252"/>
    </location>
</feature>
<evidence type="ECO:0000256" key="6">
    <source>
        <dbReference type="ARBA" id="ARBA00023136"/>
    </source>
</evidence>
<feature type="transmembrane region" description="Helical" evidence="8">
    <location>
        <begin position="290"/>
        <end position="307"/>
    </location>
</feature>
<reference evidence="9 10" key="1">
    <citation type="submission" date="2021-03" db="EMBL/GenBank/DDBJ databases">
        <title>Genomic Encyclopedia of Type Strains, Phase IV (KMG-IV): sequencing the most valuable type-strain genomes for metagenomic binning, comparative biology and taxonomic classification.</title>
        <authorList>
            <person name="Goeker M."/>
        </authorList>
    </citation>
    <scope>NUCLEOTIDE SEQUENCE [LARGE SCALE GENOMIC DNA]</scope>
    <source>
        <strain evidence="9 10">DSM 14349</strain>
    </source>
</reference>
<dbReference type="NCBIfam" id="TIGR01473">
    <property type="entry name" value="cyoE_ctaB"/>
    <property type="match status" value="1"/>
</dbReference>
<evidence type="ECO:0000256" key="4">
    <source>
        <dbReference type="ARBA" id="ARBA00022989"/>
    </source>
</evidence>
<dbReference type="GO" id="GO:0016740">
    <property type="term" value="F:transferase activity"/>
    <property type="evidence" value="ECO:0007669"/>
    <property type="project" value="UniProtKB-KW"/>
</dbReference>
<comment type="miscellaneous">
    <text evidence="8">Carbon 2 of the heme B porphyrin ring is defined according to the Fischer nomenclature.</text>
</comment>
<dbReference type="NCBIfam" id="NF003349">
    <property type="entry name" value="PRK04375.1-2"/>
    <property type="match status" value="1"/>
</dbReference>
<keyword evidence="3 8" id="KW-0812">Transmembrane</keyword>
<comment type="catalytic activity">
    <reaction evidence="7 8">
        <text>heme b + (2E,6E)-farnesyl diphosphate + H2O = Fe(II)-heme o + diphosphate</text>
        <dbReference type="Rhea" id="RHEA:28070"/>
        <dbReference type="ChEBI" id="CHEBI:15377"/>
        <dbReference type="ChEBI" id="CHEBI:33019"/>
        <dbReference type="ChEBI" id="CHEBI:60344"/>
        <dbReference type="ChEBI" id="CHEBI:60530"/>
        <dbReference type="ChEBI" id="CHEBI:175763"/>
        <dbReference type="EC" id="2.5.1.141"/>
    </reaction>
</comment>
<keyword evidence="4 8" id="KW-1133">Transmembrane helix</keyword>
<feature type="transmembrane region" description="Helical" evidence="8">
    <location>
        <begin position="258"/>
        <end position="278"/>
    </location>
</feature>
<feature type="transmembrane region" description="Helical" evidence="8">
    <location>
        <begin position="107"/>
        <end position="127"/>
    </location>
</feature>
<gene>
    <name evidence="8" type="primary">ctaB</name>
    <name evidence="9" type="ORF">J2Z32_002218</name>
</gene>
<feature type="transmembrane region" description="Helical" evidence="8">
    <location>
        <begin position="66"/>
        <end position="86"/>
    </location>
</feature>
<comment type="caution">
    <text evidence="9">The sequence shown here is derived from an EMBL/GenBank/DDBJ whole genome shotgun (WGS) entry which is preliminary data.</text>
</comment>
<dbReference type="NCBIfam" id="NF003348">
    <property type="entry name" value="PRK04375.1-1"/>
    <property type="match status" value="1"/>
</dbReference>
<sequence>MAKNANYHSGGDSATMSLTSTSQGSSATWRDFVALAKPGILRSNGIAVFAGFWLASHWSINYSTLLWTLLGSLLVMASSCVFNNYLDREMDTKMERTKQRALPTGKISSATVLAYGIILGIVGLTTLFLFSGWLAGVCGIVGMVVYVLVYTMWLKRTSTWSTSVGAISGAMPPVIGYVAVSGKIDLGAILLFAMLFLWQPPHFWALGIRRVEEYRAAGFPLLPVVKGIPRTKLQMLPYIALLIPIPILMYVYNYTGIWFLIIGEILSVLWLVMAVKGFNSQDNDKWAKKVFLFSINYLTIMLLVIVLDTTWL</sequence>
<dbReference type="PANTHER" id="PTHR43448:SF2">
    <property type="entry name" value="PROTOHEME IX FARNESYLTRANSFERASE, MITOCHONDRIAL"/>
    <property type="match status" value="1"/>
</dbReference>
<evidence type="ECO:0000256" key="5">
    <source>
        <dbReference type="ARBA" id="ARBA00023133"/>
    </source>
</evidence>
<feature type="transmembrane region" description="Helical" evidence="8">
    <location>
        <begin position="186"/>
        <end position="206"/>
    </location>
</feature>
<dbReference type="PROSITE" id="PS00943">
    <property type="entry name" value="UBIA"/>
    <property type="match status" value="1"/>
</dbReference>
<comment type="subcellular location">
    <subcellularLocation>
        <location evidence="8">Cell membrane</location>
        <topology evidence="8">Multi-pass membrane protein</topology>
    </subcellularLocation>
    <subcellularLocation>
        <location evidence="1">Membrane</location>
        <topology evidence="1">Multi-pass membrane protein</topology>
    </subcellularLocation>
</comment>
<dbReference type="PANTHER" id="PTHR43448">
    <property type="entry name" value="PROTOHEME IX FARNESYLTRANSFERASE, MITOCHONDRIAL"/>
    <property type="match status" value="1"/>
</dbReference>
<keyword evidence="10" id="KW-1185">Reference proteome</keyword>
<comment type="subunit">
    <text evidence="8">Interacts with CtaA.</text>
</comment>
<dbReference type="InterPro" id="IPR030470">
    <property type="entry name" value="UbiA_prenylTrfase_CS"/>
</dbReference>
<proteinExistence type="inferred from homology"/>
<dbReference type="RefSeq" id="WP_210089216.1">
    <property type="nucleotide sequence ID" value="NZ_JAGGKG010000009.1"/>
</dbReference>
<evidence type="ECO:0000256" key="2">
    <source>
        <dbReference type="ARBA" id="ARBA00022679"/>
    </source>
</evidence>
<feature type="transmembrane region" description="Helical" evidence="8">
    <location>
        <begin position="133"/>
        <end position="153"/>
    </location>
</feature>
<evidence type="ECO:0000313" key="10">
    <source>
        <dbReference type="Proteomes" id="UP001519272"/>
    </source>
</evidence>
<name>A0ABS4FSM0_9BACL</name>
<evidence type="ECO:0000313" key="9">
    <source>
        <dbReference type="EMBL" id="MBP1905588.1"/>
    </source>
</evidence>
<dbReference type="Proteomes" id="UP001519272">
    <property type="component" value="Unassembled WGS sequence"/>
</dbReference>
<keyword evidence="5 8" id="KW-0350">Heme biosynthesis</keyword>
<dbReference type="EC" id="2.5.1.141" evidence="8"/>
<protein>
    <recommendedName>
        <fullName evidence="8">Protoheme IX farnesyltransferase</fullName>
        <ecNumber evidence="8">2.5.1.141</ecNumber>
    </recommendedName>
    <alternativeName>
        <fullName evidence="8">Heme B farnesyltransferase</fullName>
    </alternativeName>
    <alternativeName>
        <fullName evidence="8">Heme O synthase</fullName>
    </alternativeName>
</protein>
<comment type="similarity">
    <text evidence="8">Belongs to the UbiA prenyltransferase family. Protoheme IX farnesyltransferase subfamily.</text>
</comment>
<feature type="transmembrane region" description="Helical" evidence="8">
    <location>
        <begin position="160"/>
        <end position="180"/>
    </location>
</feature>
<comment type="function">
    <text evidence="8">Converts heme B (protoheme IX) to heme O by substitution of the vinyl group on carbon 2 of heme B porphyrin ring with a hydroxyethyl farnesyl side group.</text>
</comment>
<dbReference type="Pfam" id="PF01040">
    <property type="entry name" value="UbiA"/>
    <property type="match status" value="1"/>
</dbReference>
<dbReference type="CDD" id="cd13957">
    <property type="entry name" value="PT_UbiA_Cox10"/>
    <property type="match status" value="1"/>
</dbReference>
<accession>A0ABS4FSM0</accession>
<dbReference type="InterPro" id="IPR006369">
    <property type="entry name" value="Protohaem_IX_farnesylTrfase"/>
</dbReference>
<dbReference type="Gene3D" id="1.10.357.140">
    <property type="entry name" value="UbiA prenyltransferase"/>
    <property type="match status" value="1"/>
</dbReference>
<dbReference type="InterPro" id="IPR000537">
    <property type="entry name" value="UbiA_prenyltransferase"/>
</dbReference>
<keyword evidence="2 8" id="KW-0808">Transferase</keyword>
<evidence type="ECO:0000256" key="1">
    <source>
        <dbReference type="ARBA" id="ARBA00004141"/>
    </source>
</evidence>
<comment type="pathway">
    <text evidence="8">Porphyrin-containing compound metabolism; heme O biosynthesis; heme O from protoheme: step 1/1.</text>
</comment>